<keyword evidence="3" id="KW-1185">Reference proteome</keyword>
<name>A0A327YYW1_9ACTN</name>
<dbReference type="Pfam" id="PF13569">
    <property type="entry name" value="DUF4132"/>
    <property type="match status" value="1"/>
</dbReference>
<feature type="domain" description="DUF4132" evidence="1">
    <location>
        <begin position="865"/>
        <end position="1044"/>
    </location>
</feature>
<dbReference type="AlphaFoldDB" id="A0A327YYW1"/>
<dbReference type="InterPro" id="IPR025406">
    <property type="entry name" value="DUF4132"/>
</dbReference>
<proteinExistence type="predicted"/>
<dbReference type="EMBL" id="QLMJ01000026">
    <property type="protein sequence ID" value="RAK26700.1"/>
    <property type="molecule type" value="Genomic_DNA"/>
</dbReference>
<protein>
    <submittedName>
        <fullName evidence="2">Uncharacterized protein DUF4132</fullName>
    </submittedName>
</protein>
<dbReference type="Proteomes" id="UP000249341">
    <property type="component" value="Unassembled WGS sequence"/>
</dbReference>
<evidence type="ECO:0000313" key="2">
    <source>
        <dbReference type="EMBL" id="RAK26700.1"/>
    </source>
</evidence>
<evidence type="ECO:0000313" key="3">
    <source>
        <dbReference type="Proteomes" id="UP000249341"/>
    </source>
</evidence>
<sequence length="1131" mass="120481">MAVSFLSDRLARVPAMLSFAIPSAWRRFVLPRRADALPMPAVQAVRVGHAAELLSAFQGDVLSSLVHPNTPADVSAAGRAYLSGDPAAPPLGAGAVAQAISGILGWSRLDEAEGFGDYWRDRHGLAFAAAATAELAGLYPGDFGVSRPIIRGVPDRDATGYSTSLAIRVAYRLRAAVVAAPPEEYEQVVTGLAAVRGESLPQRAVISVLAPDEAAWGEEIIARVLRRTDRPALKLLMLTVVTDGDVGLRLAEETSTWQVTHDSQLLYTFVAGVGDASVPALVHWLDEHGTADGQKRLLAALAAIGTDEAFAALAERLDRPHVPGAVADVSARHPERALRMLAASDRPAATRLLRTQVVNQMDLAAEVHPALDGPAAERLGAVLETLGAAFADSADPADLPPILADPPWVTPITRKPVVVTGLVAGDPVSVDWAEGERESWSTSNWARRHGGDHDFAAVARRVGTSESNRWDEIYFFLMAPDEFTLPLIERWRPADAGDIGDWGRAVLARYGVAAVPALVDCALRAPVSAAPVLAPVASPEIALLMAGWHQRLRSVRKIAAAWLTRHAAAAARALVPVAVGPLTGKSAAGKAGAGAASAGKAGAGRADAEDGLRALAAAGQADQVRAAAASFGPDTVAAVDEILAVDPLTILPKTIPVSPEWANPALLPPIRLTGGRGALPATAVGHVITMLAISRLGDAYPGLAVVTAECEVGDLAEFAWGLFTEWREAGHPAKQNWALDALGLLGDDETVRRLAPVIRAWPGEGGHARAVSGLDVLAEIGTDVALMYLHGISQKVKFRGLKERAQEKIAELAAALGLSADELADRLVPDLGLDADGSLVLDYGRRQFTVGFDEQLKPFVADAAGKRLKALPKPGATDDQRLAPEAYQRFSALKKDVRAIAADQVRRLERAMVDQRSWTGDDFQQYFAGHPLLRHLVRRLVWLRIDESTGVRLAEDGTFAGVTDEAVVLRDDERIAVAHPLTLGGELAAWSEVFADYEILQPFPQLGRDVETLTPDQIEERLGRSFLGTTVPTTKLLGLERRGWQRGAPQDAGVQGWFERDIPGDLSLVIDIDPGIAVGALDVLPDQTIQEVYAEARSGNRWHRRDTASGLRELDPIVAAEALRDLKEVLS</sequence>
<gene>
    <name evidence="2" type="ORF">B0I29_12689</name>
</gene>
<reference evidence="2 3" key="1">
    <citation type="submission" date="2018-06" db="EMBL/GenBank/DDBJ databases">
        <title>Genomic Encyclopedia of Type Strains, Phase III (KMG-III): the genomes of soil and plant-associated and newly described type strains.</title>
        <authorList>
            <person name="Whitman W."/>
        </authorList>
    </citation>
    <scope>NUCLEOTIDE SEQUENCE [LARGE SCALE GENOMIC DNA]</scope>
    <source>
        <strain evidence="2 3">CGMCC 4.7090</strain>
    </source>
</reference>
<evidence type="ECO:0000259" key="1">
    <source>
        <dbReference type="Pfam" id="PF13569"/>
    </source>
</evidence>
<organism evidence="2 3">
    <name type="scientific">Actinoplanes lutulentus</name>
    <dbReference type="NCBI Taxonomy" id="1287878"/>
    <lineage>
        <taxon>Bacteria</taxon>
        <taxon>Bacillati</taxon>
        <taxon>Actinomycetota</taxon>
        <taxon>Actinomycetes</taxon>
        <taxon>Micromonosporales</taxon>
        <taxon>Micromonosporaceae</taxon>
        <taxon>Actinoplanes</taxon>
    </lineage>
</organism>
<accession>A0A327YYW1</accession>
<comment type="caution">
    <text evidence="2">The sequence shown here is derived from an EMBL/GenBank/DDBJ whole genome shotgun (WGS) entry which is preliminary data.</text>
</comment>